<dbReference type="EMBL" id="CAJHUC010000336">
    <property type="protein sequence ID" value="CAD7695381.1"/>
    <property type="molecule type" value="Genomic_DNA"/>
</dbReference>
<dbReference type="AlphaFoldDB" id="A0A8S1IP21"/>
<dbReference type="GO" id="GO:0016491">
    <property type="term" value="F:oxidoreductase activity"/>
    <property type="evidence" value="ECO:0007669"/>
    <property type="project" value="UniProtKB-KW"/>
</dbReference>
<organism evidence="2 3">
    <name type="scientific">Ostreobium quekettii</name>
    <dbReference type="NCBI Taxonomy" id="121088"/>
    <lineage>
        <taxon>Eukaryota</taxon>
        <taxon>Viridiplantae</taxon>
        <taxon>Chlorophyta</taxon>
        <taxon>core chlorophytes</taxon>
        <taxon>Ulvophyceae</taxon>
        <taxon>TCBD clade</taxon>
        <taxon>Bryopsidales</taxon>
        <taxon>Ostreobineae</taxon>
        <taxon>Ostreobiaceae</taxon>
        <taxon>Ostreobium</taxon>
    </lineage>
</organism>
<dbReference type="PANTHER" id="PTHR43157">
    <property type="entry name" value="PHOSPHATIDYLINOSITOL-GLYCAN BIOSYNTHESIS CLASS F PROTEIN-RELATED"/>
    <property type="match status" value="1"/>
</dbReference>
<dbReference type="SUPFAM" id="SSF51735">
    <property type="entry name" value="NAD(P)-binding Rossmann-fold domains"/>
    <property type="match status" value="1"/>
</dbReference>
<dbReference type="OrthoDB" id="191139at2759"/>
<reference evidence="2" key="1">
    <citation type="submission" date="2020-12" db="EMBL/GenBank/DDBJ databases">
        <authorList>
            <person name="Iha C."/>
        </authorList>
    </citation>
    <scope>NUCLEOTIDE SEQUENCE</scope>
</reference>
<keyword evidence="1" id="KW-0560">Oxidoreductase</keyword>
<gene>
    <name evidence="2" type="ORF">OSTQU699_LOCUS742</name>
</gene>
<name>A0A8S1IP21_9CHLO</name>
<dbReference type="Gene3D" id="3.40.50.720">
    <property type="entry name" value="NAD(P)-binding Rossmann-like Domain"/>
    <property type="match status" value="1"/>
</dbReference>
<dbReference type="InterPro" id="IPR036291">
    <property type="entry name" value="NAD(P)-bd_dom_sf"/>
</dbReference>
<evidence type="ECO:0000313" key="2">
    <source>
        <dbReference type="EMBL" id="CAD7695381.1"/>
    </source>
</evidence>
<dbReference type="PRINTS" id="PR00081">
    <property type="entry name" value="GDHRDH"/>
</dbReference>
<protein>
    <submittedName>
        <fullName evidence="2">Uncharacterized protein</fullName>
    </submittedName>
</protein>
<accession>A0A8S1IP21</accession>
<evidence type="ECO:0000256" key="1">
    <source>
        <dbReference type="ARBA" id="ARBA00023002"/>
    </source>
</evidence>
<dbReference type="Proteomes" id="UP000708148">
    <property type="component" value="Unassembled WGS sequence"/>
</dbReference>
<comment type="caution">
    <text evidence="2">The sequence shown here is derived from an EMBL/GenBank/DDBJ whole genome shotgun (WGS) entry which is preliminary data.</text>
</comment>
<dbReference type="InterPro" id="IPR002347">
    <property type="entry name" value="SDR_fam"/>
</dbReference>
<evidence type="ECO:0000313" key="3">
    <source>
        <dbReference type="Proteomes" id="UP000708148"/>
    </source>
</evidence>
<dbReference type="Pfam" id="PF00106">
    <property type="entry name" value="adh_short"/>
    <property type="match status" value="1"/>
</dbReference>
<proteinExistence type="predicted"/>
<keyword evidence="3" id="KW-1185">Reference proteome</keyword>
<sequence length="375" mass="39685">MGDPPAKTAIVTGANAGIGREVAQGLVARGWRVILACRDTRAAGRAAEDIAREAPGGAVEVGPALDLADNGSVRNFVKGIGDRPVHLLVNNAAVNFVPKWHTEDGVAGMVQVNYLGPYLLTRLLAPSLRACAPSRVVHVSSVMHRLTHMPRPAAFLSTWSPSCYANTKLANILFANEFHRREGPLGVHSCAVDPGGVRTRIYAGSIYARPPLSWAVDLLFAPPSDGAQAVLHAATCDWPPTIGRDSLEHGPGTRSERRELLQILRKGQSPVGQSGSRRGSASNGFSFYARGLFASPLVTRWGGGGEGWQGAAWGAVYALVLALHAAMDYPIRRMSGGRWGGGTRAVPAAPQAGDARLALELWNSSAEIVGLPRHS</sequence>
<dbReference type="PANTHER" id="PTHR43157:SF31">
    <property type="entry name" value="PHOSPHATIDYLINOSITOL-GLYCAN BIOSYNTHESIS CLASS F PROTEIN"/>
    <property type="match status" value="1"/>
</dbReference>